<dbReference type="EMBL" id="CP073910">
    <property type="protein sequence ID" value="QUT04440.1"/>
    <property type="molecule type" value="Genomic_DNA"/>
</dbReference>
<dbReference type="KEGG" id="spph:KFK14_15400"/>
<evidence type="ECO:0000313" key="2">
    <source>
        <dbReference type="Proteomes" id="UP000681425"/>
    </source>
</evidence>
<dbReference type="AlphaFoldDB" id="A0A975K3Y9"/>
<proteinExistence type="predicted"/>
<dbReference type="CDD" id="cd02440">
    <property type="entry name" value="AdoMet_MTases"/>
    <property type="match status" value="1"/>
</dbReference>
<name>A0A975K3Y9_9SPHN</name>
<dbReference type="GO" id="GO:0008168">
    <property type="term" value="F:methyltransferase activity"/>
    <property type="evidence" value="ECO:0007669"/>
    <property type="project" value="UniProtKB-KW"/>
</dbReference>
<reference evidence="1" key="1">
    <citation type="submission" date="2021-04" db="EMBL/GenBank/DDBJ databases">
        <title>Isolation of p-tert-butylphenol degrading bacteria Sphingobium phenoxybenzoativorans Tas13 from active sludge.</title>
        <authorList>
            <person name="Li Y."/>
        </authorList>
    </citation>
    <scope>NUCLEOTIDE SEQUENCE</scope>
    <source>
        <strain evidence="1">Tas13</strain>
    </source>
</reference>
<dbReference type="Pfam" id="PF13489">
    <property type="entry name" value="Methyltransf_23"/>
    <property type="match status" value="1"/>
</dbReference>
<keyword evidence="2" id="KW-1185">Reference proteome</keyword>
<dbReference type="GO" id="GO:0032259">
    <property type="term" value="P:methylation"/>
    <property type="evidence" value="ECO:0007669"/>
    <property type="project" value="UniProtKB-KW"/>
</dbReference>
<dbReference type="RefSeq" id="WP_212608259.1">
    <property type="nucleotide sequence ID" value="NZ_CP073910.1"/>
</dbReference>
<dbReference type="Gene3D" id="3.40.50.150">
    <property type="entry name" value="Vaccinia Virus protein VP39"/>
    <property type="match status" value="1"/>
</dbReference>
<gene>
    <name evidence="1" type="ORF">KFK14_15400</name>
</gene>
<dbReference type="SUPFAM" id="SSF53335">
    <property type="entry name" value="S-adenosyl-L-methionine-dependent methyltransferases"/>
    <property type="match status" value="1"/>
</dbReference>
<dbReference type="InterPro" id="IPR029063">
    <property type="entry name" value="SAM-dependent_MTases_sf"/>
</dbReference>
<sequence length="245" mass="26276">MDRSAYASMSAQEADHWWFVARRMIIDELIRSHVPLKDGARVLEAGCGTGGNLALLAGHGTLDAFEYDGEARGLAQAQADALGIGTIAAGALPDGIGFGDTRYDMIALLDVLEHVDEDAASLSALGGRLNDDGRLLVTVPAAPWLWSEHDELHHHKRRYTRAGFCAVAEQAGLTVQAAGYFNSLLFPVAVVQRIAHQVLKSKTALDARPSPMVNGLLQSIFAAERHVLGKVPFPVGLSLYAVLSR</sequence>
<keyword evidence="1" id="KW-0489">Methyltransferase</keyword>
<organism evidence="1 2">
    <name type="scientific">Sphingobium phenoxybenzoativorans</name>
    <dbReference type="NCBI Taxonomy" id="1592790"/>
    <lineage>
        <taxon>Bacteria</taxon>
        <taxon>Pseudomonadati</taxon>
        <taxon>Pseudomonadota</taxon>
        <taxon>Alphaproteobacteria</taxon>
        <taxon>Sphingomonadales</taxon>
        <taxon>Sphingomonadaceae</taxon>
        <taxon>Sphingobium</taxon>
    </lineage>
</organism>
<dbReference type="Proteomes" id="UP000681425">
    <property type="component" value="Chromosome"/>
</dbReference>
<protein>
    <submittedName>
        <fullName evidence="1">Class I SAM-dependent methyltransferase</fullName>
    </submittedName>
</protein>
<evidence type="ECO:0000313" key="1">
    <source>
        <dbReference type="EMBL" id="QUT04440.1"/>
    </source>
</evidence>
<keyword evidence="1" id="KW-0808">Transferase</keyword>
<accession>A0A975K3Y9</accession>